<evidence type="ECO:0000313" key="1">
    <source>
        <dbReference type="EMBL" id="KAJ8870179.1"/>
    </source>
</evidence>
<accession>A0ABQ9GFX3</accession>
<protein>
    <submittedName>
        <fullName evidence="1">Uncharacterized protein</fullName>
    </submittedName>
</protein>
<reference evidence="1 2" key="1">
    <citation type="submission" date="2023-02" db="EMBL/GenBank/DDBJ databases">
        <title>LHISI_Scaffold_Assembly.</title>
        <authorList>
            <person name="Stuart O.P."/>
            <person name="Cleave R."/>
            <person name="Magrath M.J.L."/>
            <person name="Mikheyev A.S."/>
        </authorList>
    </citation>
    <scope>NUCLEOTIDE SEQUENCE [LARGE SCALE GENOMIC DNA]</scope>
    <source>
        <strain evidence="1">Daus_M_001</strain>
        <tissue evidence="1">Leg muscle</tissue>
    </source>
</reference>
<proteinExistence type="predicted"/>
<dbReference type="EMBL" id="JARBHB010000013">
    <property type="protein sequence ID" value="KAJ8870179.1"/>
    <property type="molecule type" value="Genomic_DNA"/>
</dbReference>
<name>A0ABQ9GFX3_9NEOP</name>
<keyword evidence="2" id="KW-1185">Reference proteome</keyword>
<comment type="caution">
    <text evidence="1">The sequence shown here is derived from an EMBL/GenBank/DDBJ whole genome shotgun (WGS) entry which is preliminary data.</text>
</comment>
<evidence type="ECO:0000313" key="2">
    <source>
        <dbReference type="Proteomes" id="UP001159363"/>
    </source>
</evidence>
<dbReference type="Proteomes" id="UP001159363">
    <property type="component" value="Chromosome 12"/>
</dbReference>
<gene>
    <name evidence="1" type="ORF">PR048_029193</name>
</gene>
<sequence>MIYLDNQPISIIENTEFHQLTTQLEPKTLYQAEKLLHLKDVQFFGVTAMWTYTSNDDYVSIIVHRLDNNYKLQHLCLEVAPFT</sequence>
<organism evidence="1 2">
    <name type="scientific">Dryococelus australis</name>
    <dbReference type="NCBI Taxonomy" id="614101"/>
    <lineage>
        <taxon>Eukaryota</taxon>
        <taxon>Metazoa</taxon>
        <taxon>Ecdysozoa</taxon>
        <taxon>Arthropoda</taxon>
        <taxon>Hexapoda</taxon>
        <taxon>Insecta</taxon>
        <taxon>Pterygota</taxon>
        <taxon>Neoptera</taxon>
        <taxon>Polyneoptera</taxon>
        <taxon>Phasmatodea</taxon>
        <taxon>Verophasmatodea</taxon>
        <taxon>Anareolatae</taxon>
        <taxon>Phasmatidae</taxon>
        <taxon>Eurycanthinae</taxon>
        <taxon>Dryococelus</taxon>
    </lineage>
</organism>